<dbReference type="STRING" id="1581420.AAW00_03975"/>
<dbReference type="Gene3D" id="2.60.40.1170">
    <property type="entry name" value="Mu homology domain, subdomain B"/>
    <property type="match status" value="1"/>
</dbReference>
<accession>A0A0G9MZB2</accession>
<reference evidence="3 4" key="1">
    <citation type="submission" date="2015-04" db="EMBL/GenBank/DDBJ databases">
        <title>The draft genome sequence of Erythrobacter luteus KA37.</title>
        <authorList>
            <person name="Zhuang L."/>
            <person name="Liu Y."/>
            <person name="Shao Z."/>
        </authorList>
    </citation>
    <scope>NUCLEOTIDE SEQUENCE [LARGE SCALE GENOMIC DNA]</scope>
    <source>
        <strain evidence="3 4">KA37</strain>
    </source>
</reference>
<organism evidence="3 4">
    <name type="scientific">Aurantiacibacter luteus</name>
    <dbReference type="NCBI Taxonomy" id="1581420"/>
    <lineage>
        <taxon>Bacteria</taxon>
        <taxon>Pseudomonadati</taxon>
        <taxon>Pseudomonadota</taxon>
        <taxon>Alphaproteobacteria</taxon>
        <taxon>Sphingomonadales</taxon>
        <taxon>Erythrobacteraceae</taxon>
        <taxon>Aurantiacibacter</taxon>
    </lineage>
</organism>
<dbReference type="AlphaFoldDB" id="A0A0G9MZB2"/>
<evidence type="ECO:0000259" key="2">
    <source>
        <dbReference type="Pfam" id="PF01345"/>
    </source>
</evidence>
<dbReference type="Gene3D" id="2.60.40.740">
    <property type="match status" value="1"/>
</dbReference>
<dbReference type="PANTHER" id="PTHR34819">
    <property type="entry name" value="LARGE CYSTEINE-RICH PERIPLASMIC PROTEIN OMCB"/>
    <property type="match status" value="1"/>
</dbReference>
<proteinExistence type="predicted"/>
<name>A0A0G9MZB2_9SPHN</name>
<feature type="chain" id="PRO_5002580733" description="DUF11 domain-containing protein" evidence="1">
    <location>
        <begin position="19"/>
        <end position="687"/>
    </location>
</feature>
<dbReference type="Pfam" id="PF01345">
    <property type="entry name" value="DUF11"/>
    <property type="match status" value="2"/>
</dbReference>
<sequence length="687" mass="70855">MFVAATCAIIAAPERALAQSTATVDWTTTNAPSGGVLPNPVTATASDGSTTATVSYATVANGTAFTPILGSFVSYYDPVFGGFAGSLLMNFDNSAYDPGDKLTTTVVLNRAVTGLQFSVTDIDANNWIDAVEVYYQDAGGTWRNAADTAAFYTAGTAATRTTNATVNGWRGTANVAAEQTTGNVNFNFGNTLVQGVRIVYFSYTGTGDPGGQVAGITDLTFNRAFADLSLAKTLLTASPTTGNTATFRLTLTNSAASSLSATGVQVRDTLPAGFTFNSSSGTGTFSPATGLWSVGTLARNQTVTIDITGVVTATSGAVLANRAEVSASNQFDPDSTPANGVTTEDDYATALLTVGGTRTAGIAPNLVCPNQSIVFDWDNVTWAAGSTANTYALGTLGNVAFNLTNNGAWLNNAAFGGQSPNRQNVFTGGILTPQFSLGQIVDQTSQAGRATTTITLPEIMRGAQFSIFDVDSNPGQFADLVVVEGRYKGATVVPTLTNGLANYVVGNAAYGDGASDNNAANGNVVVTFSQPIDTIVISYGNHAAAPADPGQQGIALHDITFCRPSTTLTVDKTSRLLNDPVDFGDEDYRIPGAIIEYCLLTANTGDTRATDVVISDVLPANLTFVSGSIRSGATCSGATTIEDDDATGTDEADPVGAQYRNNREIYATSASLAAGTSIAIVFQAQIN</sequence>
<dbReference type="EMBL" id="LBHB01000001">
    <property type="protein sequence ID" value="KLE36091.1"/>
    <property type="molecule type" value="Genomic_DNA"/>
</dbReference>
<evidence type="ECO:0000313" key="4">
    <source>
        <dbReference type="Proteomes" id="UP000053464"/>
    </source>
</evidence>
<dbReference type="InterPro" id="IPR047589">
    <property type="entry name" value="DUF11_rpt"/>
</dbReference>
<keyword evidence="1" id="KW-0732">Signal</keyword>
<gene>
    <name evidence="3" type="ORF">AAW00_03975</name>
</gene>
<feature type="domain" description="DUF11" evidence="2">
    <location>
        <begin position="592"/>
        <end position="641"/>
    </location>
</feature>
<dbReference type="InterPro" id="IPR051172">
    <property type="entry name" value="Chlamydia_OmcB"/>
</dbReference>
<dbReference type="Proteomes" id="UP000053464">
    <property type="component" value="Unassembled WGS sequence"/>
</dbReference>
<keyword evidence="4" id="KW-1185">Reference proteome</keyword>
<evidence type="ECO:0000256" key="1">
    <source>
        <dbReference type="SAM" id="SignalP"/>
    </source>
</evidence>
<dbReference type="PATRIC" id="fig|1581420.6.peg.802"/>
<comment type="caution">
    <text evidence="3">The sequence shown here is derived from an EMBL/GenBank/DDBJ whole genome shotgun (WGS) entry which is preliminary data.</text>
</comment>
<dbReference type="InterPro" id="IPR001434">
    <property type="entry name" value="OmcB-like_DUF11"/>
</dbReference>
<protein>
    <recommendedName>
        <fullName evidence="2">DUF11 domain-containing protein</fullName>
    </recommendedName>
</protein>
<feature type="domain" description="DUF11" evidence="2">
    <location>
        <begin position="227"/>
        <end position="336"/>
    </location>
</feature>
<evidence type="ECO:0000313" key="3">
    <source>
        <dbReference type="EMBL" id="KLE36091.1"/>
    </source>
</evidence>
<dbReference type="PANTHER" id="PTHR34819:SF3">
    <property type="entry name" value="CELL SURFACE PROTEIN"/>
    <property type="match status" value="1"/>
</dbReference>
<feature type="signal peptide" evidence="1">
    <location>
        <begin position="1"/>
        <end position="18"/>
    </location>
</feature>
<dbReference type="NCBIfam" id="TIGR01451">
    <property type="entry name" value="B_ant_repeat"/>
    <property type="match status" value="2"/>
</dbReference>